<comment type="function">
    <text evidence="4">Binds as a heterodimer with protein bS6 to the central domain of the 16S rRNA, where it helps stabilize the platform of the 30S subunit.</text>
</comment>
<dbReference type="InterPro" id="IPR001648">
    <property type="entry name" value="Ribosomal_bS18"/>
</dbReference>
<protein>
    <recommendedName>
        <fullName evidence="4">Small ribosomal subunit protein bS18</fullName>
    </recommendedName>
</protein>
<comment type="subunit">
    <text evidence="4">Part of the 30S ribosomal subunit. Forms a tight heterodimer with protein bS6.</text>
</comment>
<keyword evidence="3 4" id="KW-0687">Ribonucleoprotein</keyword>
<evidence type="ECO:0000256" key="5">
    <source>
        <dbReference type="RuleBase" id="RU003910"/>
    </source>
</evidence>
<dbReference type="PANTHER" id="PTHR13479">
    <property type="entry name" value="30S RIBOSOMAL PROTEIN S18"/>
    <property type="match status" value="1"/>
</dbReference>
<dbReference type="SUPFAM" id="SSF46911">
    <property type="entry name" value="Ribosomal protein S18"/>
    <property type="match status" value="1"/>
</dbReference>
<keyword evidence="4" id="KW-0699">rRNA-binding</keyword>
<evidence type="ECO:0000256" key="2">
    <source>
        <dbReference type="ARBA" id="ARBA00022980"/>
    </source>
</evidence>
<keyword evidence="7" id="KW-1185">Reference proteome</keyword>
<dbReference type="Pfam" id="PF01084">
    <property type="entry name" value="Ribosomal_S18"/>
    <property type="match status" value="1"/>
</dbReference>
<proteinExistence type="inferred from homology"/>
<name>A0ABU0M048_9BACT</name>
<accession>A0ABU0M048</accession>
<evidence type="ECO:0000313" key="7">
    <source>
        <dbReference type="Proteomes" id="UP001240643"/>
    </source>
</evidence>
<comment type="caution">
    <text evidence="6">The sequence shown here is derived from an EMBL/GenBank/DDBJ whole genome shotgun (WGS) entry which is preliminary data.</text>
</comment>
<dbReference type="RefSeq" id="WP_256547095.1">
    <property type="nucleotide sequence ID" value="NZ_CP101809.1"/>
</dbReference>
<sequence length="81" mass="9340">MLKQKTHSKRKKFAAKRICLLCKKGQFYIDYKDVTLLKRYLKTNNKISSSKITGNCGSHQRQISNAIKRARIVALLPFVAE</sequence>
<dbReference type="PRINTS" id="PR00974">
    <property type="entry name" value="RIBOSOMALS18"/>
</dbReference>
<dbReference type="Proteomes" id="UP001240643">
    <property type="component" value="Unassembled WGS sequence"/>
</dbReference>
<gene>
    <name evidence="4" type="primary">rpsR</name>
    <name evidence="6" type="ORF">J2Z62_000653</name>
</gene>
<reference evidence="6" key="1">
    <citation type="submission" date="2023-07" db="EMBL/GenBank/DDBJ databases">
        <title>Genomic Encyclopedia of Type Strains, Phase IV (KMG-IV): sequencing the most valuable type-strain genomes for metagenomic binning, comparative biology and taxonomic classification.</title>
        <authorList>
            <person name="Goeker M."/>
        </authorList>
    </citation>
    <scope>NUCLEOTIDE SEQUENCE [LARGE SCALE GENOMIC DNA]</scope>
    <source>
        <strain evidence="6">DSM 21204</strain>
    </source>
</reference>
<dbReference type="EMBL" id="JAUSWO010000001">
    <property type="protein sequence ID" value="MDQ0514215.1"/>
    <property type="molecule type" value="Genomic_DNA"/>
</dbReference>
<organism evidence="6 7">
    <name type="scientific">Mycoplasmoides fastidiosum</name>
    <dbReference type="NCBI Taxonomy" id="92758"/>
    <lineage>
        <taxon>Bacteria</taxon>
        <taxon>Bacillati</taxon>
        <taxon>Mycoplasmatota</taxon>
        <taxon>Mycoplasmoidales</taxon>
        <taxon>Mycoplasmoidaceae</taxon>
        <taxon>Mycoplasmoides</taxon>
    </lineage>
</organism>
<comment type="similarity">
    <text evidence="1 4 5">Belongs to the bacterial ribosomal protein bS18 family.</text>
</comment>
<keyword evidence="4" id="KW-0694">RNA-binding</keyword>
<dbReference type="GO" id="GO:0005840">
    <property type="term" value="C:ribosome"/>
    <property type="evidence" value="ECO:0007669"/>
    <property type="project" value="UniProtKB-KW"/>
</dbReference>
<evidence type="ECO:0000256" key="1">
    <source>
        <dbReference type="ARBA" id="ARBA00005589"/>
    </source>
</evidence>
<evidence type="ECO:0000256" key="4">
    <source>
        <dbReference type="HAMAP-Rule" id="MF_00270"/>
    </source>
</evidence>
<dbReference type="PANTHER" id="PTHR13479:SF40">
    <property type="entry name" value="SMALL RIBOSOMAL SUBUNIT PROTEIN BS18M"/>
    <property type="match status" value="1"/>
</dbReference>
<dbReference type="NCBIfam" id="TIGR00165">
    <property type="entry name" value="S18"/>
    <property type="match status" value="1"/>
</dbReference>
<evidence type="ECO:0000256" key="3">
    <source>
        <dbReference type="ARBA" id="ARBA00023274"/>
    </source>
</evidence>
<keyword evidence="2 4" id="KW-0689">Ribosomal protein</keyword>
<dbReference type="InterPro" id="IPR036870">
    <property type="entry name" value="Ribosomal_bS18_sf"/>
</dbReference>
<dbReference type="HAMAP" id="MF_00270">
    <property type="entry name" value="Ribosomal_bS18"/>
    <property type="match status" value="1"/>
</dbReference>
<evidence type="ECO:0000313" key="6">
    <source>
        <dbReference type="EMBL" id="MDQ0514215.1"/>
    </source>
</evidence>
<dbReference type="Gene3D" id="4.10.640.10">
    <property type="entry name" value="Ribosomal protein S18"/>
    <property type="match status" value="1"/>
</dbReference>